<evidence type="ECO:0000256" key="4">
    <source>
        <dbReference type="ARBA" id="ARBA00024346"/>
    </source>
</evidence>
<keyword evidence="2" id="KW-0808">Transferase</keyword>
<reference evidence="8 9" key="1">
    <citation type="submission" date="2023-08" db="EMBL/GenBank/DDBJ databases">
        <authorList>
            <person name="Joshi A."/>
            <person name="Thite S."/>
        </authorList>
    </citation>
    <scope>NUCLEOTIDE SEQUENCE [LARGE SCALE GENOMIC DNA]</scope>
    <source>
        <strain evidence="8 9">AC40</strain>
    </source>
</reference>
<evidence type="ECO:0000313" key="8">
    <source>
        <dbReference type="EMBL" id="MDP4537237.1"/>
    </source>
</evidence>
<keyword evidence="8" id="KW-0251">Elongation factor</keyword>
<gene>
    <name evidence="8" type="primary">earP</name>
    <name evidence="8" type="ORF">Q3O60_13680</name>
</gene>
<dbReference type="NCBIfam" id="TIGR03837">
    <property type="entry name" value="efp_Arg_rhamno"/>
    <property type="match status" value="1"/>
</dbReference>
<protein>
    <recommendedName>
        <fullName evidence="5">Protein-arginine rhamnosyltransferase</fullName>
    </recommendedName>
    <alternativeName>
        <fullName evidence="6">EF-P arginine rhamnosyltransferase</fullName>
    </alternativeName>
</protein>
<keyword evidence="1" id="KW-0328">Glycosyltransferase</keyword>
<dbReference type="EMBL" id="JAUZVZ010000021">
    <property type="protein sequence ID" value="MDP4537237.1"/>
    <property type="molecule type" value="Genomic_DNA"/>
</dbReference>
<evidence type="ECO:0000256" key="7">
    <source>
        <dbReference type="ARBA" id="ARBA00048472"/>
    </source>
</evidence>
<dbReference type="RefSeq" id="WP_305894499.1">
    <property type="nucleotide sequence ID" value="NZ_JAUZVZ010000021.1"/>
</dbReference>
<dbReference type="Proteomes" id="UP001231616">
    <property type="component" value="Unassembled WGS sequence"/>
</dbReference>
<comment type="function">
    <text evidence="3">Protein-arginine rhamnosyltransferase that catalyzes the transfer of a single rhamnose to elongation factor P (EF-P) on 'Lys-32', a modification required for EF-P-dependent rescue of polyproline stalled ribosomes.</text>
</comment>
<keyword evidence="8" id="KW-0648">Protein biosynthesis</keyword>
<accession>A0ABT9H1N9</accession>
<dbReference type="GO" id="GO:0003746">
    <property type="term" value="F:translation elongation factor activity"/>
    <property type="evidence" value="ECO:0007669"/>
    <property type="project" value="UniProtKB-KW"/>
</dbReference>
<evidence type="ECO:0000256" key="1">
    <source>
        <dbReference type="ARBA" id="ARBA00022676"/>
    </source>
</evidence>
<proteinExistence type="inferred from homology"/>
<comment type="similarity">
    <text evidence="4">Belongs to the glycosyltransferase 104 family.</text>
</comment>
<evidence type="ECO:0000256" key="3">
    <source>
        <dbReference type="ARBA" id="ARBA00024303"/>
    </source>
</evidence>
<comment type="caution">
    <text evidence="8">The sequence shown here is derived from an EMBL/GenBank/DDBJ whole genome shotgun (WGS) entry which is preliminary data.</text>
</comment>
<dbReference type="Pfam" id="PF10093">
    <property type="entry name" value="EarP"/>
    <property type="match status" value="1"/>
</dbReference>
<evidence type="ECO:0000256" key="5">
    <source>
        <dbReference type="ARBA" id="ARBA00024416"/>
    </source>
</evidence>
<keyword evidence="9" id="KW-1185">Reference proteome</keyword>
<evidence type="ECO:0000313" key="9">
    <source>
        <dbReference type="Proteomes" id="UP001231616"/>
    </source>
</evidence>
<name>A0ABT9H1N9_9GAMM</name>
<comment type="catalytic activity">
    <reaction evidence="7">
        <text>dTDP-beta-L-rhamnose + L-arginyl-[protein] = N(omega)-(alpha-L-rhamnosyl)-L-arginyl-[protein] + dTDP + H(+)</text>
        <dbReference type="Rhea" id="RHEA:66692"/>
        <dbReference type="Rhea" id="RHEA-COMP:10532"/>
        <dbReference type="Rhea" id="RHEA-COMP:17096"/>
        <dbReference type="ChEBI" id="CHEBI:15378"/>
        <dbReference type="ChEBI" id="CHEBI:29965"/>
        <dbReference type="ChEBI" id="CHEBI:57510"/>
        <dbReference type="ChEBI" id="CHEBI:58369"/>
        <dbReference type="ChEBI" id="CHEBI:167445"/>
    </reaction>
    <physiologicalReaction direction="left-to-right" evidence="7">
        <dbReference type="Rhea" id="RHEA:66693"/>
    </physiologicalReaction>
</comment>
<dbReference type="PIRSF" id="PIRSF015557">
    <property type="entry name" value="UCP015557"/>
    <property type="match status" value="1"/>
</dbReference>
<organism evidence="8 9">
    <name type="scientific">Alkalimonas collagenimarina</name>
    <dbReference type="NCBI Taxonomy" id="400390"/>
    <lineage>
        <taxon>Bacteria</taxon>
        <taxon>Pseudomonadati</taxon>
        <taxon>Pseudomonadota</taxon>
        <taxon>Gammaproteobacteria</taxon>
        <taxon>Alkalimonas</taxon>
    </lineage>
</organism>
<dbReference type="InterPro" id="IPR016633">
    <property type="entry name" value="EarP"/>
</dbReference>
<evidence type="ECO:0000256" key="2">
    <source>
        <dbReference type="ARBA" id="ARBA00022679"/>
    </source>
</evidence>
<sequence length="393" mass="45555">MTARKQWDIFCSVVDNFGDIGVCWRLARQLQAEYSVHVRLWVDDLDSFQRICIEIDPSLTQQCLASGVEVVAWSKAGCFADLLLSGPDADVVIEAFGCELPTTYLAQMAKRHTKPLWLNLEYLSAEAWVEDCHALPSPHPQLPLQKYFFFPGFTGRTGGLLREQGLLEQVSQFQQSSEQQQVFLQNLGVEQPEQYGLKLCLFAYSHSKLADWLDALARMEPKVLCLVPAGALATELQQHYPQLRSTGWMEWGQLRLQLLPFVDQPAFDQLLWCCDINFVRGEDSLIRAIWAGRPFNWQLYRQPDDAHLDKLEAFWQQYKHQMPTQLHDALETFWQAWNEPLDLVTPWQQLLPLLPYWQQHASRWQQQLSLQDDLAKNLVRFVEKKFILTANFS</sequence>
<evidence type="ECO:0000256" key="6">
    <source>
        <dbReference type="ARBA" id="ARBA00030025"/>
    </source>
</evidence>